<dbReference type="EMBL" id="JAVYJV010000017">
    <property type="protein sequence ID" value="KAK4348396.1"/>
    <property type="molecule type" value="Genomic_DNA"/>
</dbReference>
<feature type="compositionally biased region" description="Basic residues" evidence="9">
    <location>
        <begin position="32"/>
        <end position="43"/>
    </location>
</feature>
<dbReference type="InterPro" id="IPR045277">
    <property type="entry name" value="DRE1A-I"/>
</dbReference>
<evidence type="ECO:0000313" key="12">
    <source>
        <dbReference type="Proteomes" id="UP001291623"/>
    </source>
</evidence>
<organism evidence="11 12">
    <name type="scientific">Anisodus tanguticus</name>
    <dbReference type="NCBI Taxonomy" id="243964"/>
    <lineage>
        <taxon>Eukaryota</taxon>
        <taxon>Viridiplantae</taxon>
        <taxon>Streptophyta</taxon>
        <taxon>Embryophyta</taxon>
        <taxon>Tracheophyta</taxon>
        <taxon>Spermatophyta</taxon>
        <taxon>Magnoliopsida</taxon>
        <taxon>eudicotyledons</taxon>
        <taxon>Gunneridae</taxon>
        <taxon>Pentapetalae</taxon>
        <taxon>asterids</taxon>
        <taxon>lamiids</taxon>
        <taxon>Solanales</taxon>
        <taxon>Solanaceae</taxon>
        <taxon>Solanoideae</taxon>
        <taxon>Hyoscyameae</taxon>
        <taxon>Anisodus</taxon>
    </lineage>
</organism>
<evidence type="ECO:0000256" key="7">
    <source>
        <dbReference type="ARBA" id="ARBA00023242"/>
    </source>
</evidence>
<dbReference type="InterPro" id="IPR016177">
    <property type="entry name" value="DNA-bd_dom_sf"/>
</dbReference>
<dbReference type="PANTHER" id="PTHR31839:SF85">
    <property type="entry name" value="AP2_ERF DOMAIN-CONTAINING PROTEIN"/>
    <property type="match status" value="1"/>
</dbReference>
<proteinExistence type="inferred from homology"/>
<dbReference type="PRINTS" id="PR00367">
    <property type="entry name" value="ETHRSPELEMNT"/>
</dbReference>
<dbReference type="GO" id="GO:0003677">
    <property type="term" value="F:DNA binding"/>
    <property type="evidence" value="ECO:0007669"/>
    <property type="project" value="UniProtKB-KW"/>
</dbReference>
<dbReference type="CDD" id="cd00018">
    <property type="entry name" value="AP2"/>
    <property type="match status" value="1"/>
</dbReference>
<gene>
    <name evidence="11" type="ORF">RND71_031151</name>
</gene>
<accession>A0AAE1RBY4</accession>
<evidence type="ECO:0000259" key="10">
    <source>
        <dbReference type="PROSITE" id="PS51032"/>
    </source>
</evidence>
<keyword evidence="6" id="KW-0804">Transcription</keyword>
<comment type="similarity">
    <text evidence="8">Belongs to the AP2/ERF transcription factor family. ERF subfamily.</text>
</comment>
<dbReference type="AlphaFoldDB" id="A0AAE1RBY4"/>
<keyword evidence="3" id="KW-0805">Transcription regulation</keyword>
<keyword evidence="4" id="KW-0238">DNA-binding</keyword>
<evidence type="ECO:0000256" key="1">
    <source>
        <dbReference type="ARBA" id="ARBA00004123"/>
    </source>
</evidence>
<comment type="subcellular location">
    <subcellularLocation>
        <location evidence="1">Nucleus</location>
    </subcellularLocation>
</comment>
<sequence length="205" mass="22070">MATYGGNNNNNIGGSNNSSTAPDNNNYSGRHPVYRGIRRRKSSGKWVSEIREPRSPNRIWLGTFPTPEMAAVAYDVAAIALKGPDTDLNFPNSVASLPVPATSSACDIQAAAAGAAAVVGAAGDALLAAAAARKEVVVNEKGKMENLEIIRNSNYDHEFMDEDLIFDMPNVLVNMAEGMLLSPPRFSFPDDQDTTIAYQNLWNHT</sequence>
<comment type="caution">
    <text evidence="11">The sequence shown here is derived from an EMBL/GenBank/DDBJ whole genome shotgun (WGS) entry which is preliminary data.</text>
</comment>
<evidence type="ECO:0000256" key="8">
    <source>
        <dbReference type="ARBA" id="ARBA00024343"/>
    </source>
</evidence>
<evidence type="ECO:0000256" key="2">
    <source>
        <dbReference type="ARBA" id="ARBA00022821"/>
    </source>
</evidence>
<dbReference type="Proteomes" id="UP001291623">
    <property type="component" value="Unassembled WGS sequence"/>
</dbReference>
<evidence type="ECO:0000256" key="9">
    <source>
        <dbReference type="SAM" id="MobiDB-lite"/>
    </source>
</evidence>
<evidence type="ECO:0000313" key="11">
    <source>
        <dbReference type="EMBL" id="KAK4348396.1"/>
    </source>
</evidence>
<feature type="domain" description="AP2/ERF" evidence="10">
    <location>
        <begin position="33"/>
        <end position="91"/>
    </location>
</feature>
<keyword evidence="5" id="KW-0010">Activator</keyword>
<feature type="compositionally biased region" description="Low complexity" evidence="9">
    <location>
        <begin position="1"/>
        <end position="19"/>
    </location>
</feature>
<dbReference type="InterPro" id="IPR036955">
    <property type="entry name" value="AP2/ERF_dom_sf"/>
</dbReference>
<evidence type="ECO:0000256" key="3">
    <source>
        <dbReference type="ARBA" id="ARBA00023015"/>
    </source>
</evidence>
<dbReference type="GO" id="GO:0006952">
    <property type="term" value="P:defense response"/>
    <property type="evidence" value="ECO:0007669"/>
    <property type="project" value="UniProtKB-KW"/>
</dbReference>
<keyword evidence="12" id="KW-1185">Reference proteome</keyword>
<evidence type="ECO:0000256" key="4">
    <source>
        <dbReference type="ARBA" id="ARBA00023125"/>
    </source>
</evidence>
<dbReference type="PANTHER" id="PTHR31839">
    <property type="entry name" value="DEHYDRATION-RESPONSIVE ELEMENT-BINDING PROTEIN 1D"/>
    <property type="match status" value="1"/>
</dbReference>
<dbReference type="InterPro" id="IPR001471">
    <property type="entry name" value="AP2/ERF_dom"/>
</dbReference>
<protein>
    <recommendedName>
        <fullName evidence="10">AP2/ERF domain-containing protein</fullName>
    </recommendedName>
</protein>
<dbReference type="Gene3D" id="3.30.730.10">
    <property type="entry name" value="AP2/ERF domain"/>
    <property type="match status" value="1"/>
</dbReference>
<reference evidence="11" key="1">
    <citation type="submission" date="2023-12" db="EMBL/GenBank/DDBJ databases">
        <title>Genome assembly of Anisodus tanguticus.</title>
        <authorList>
            <person name="Wang Y.-J."/>
        </authorList>
    </citation>
    <scope>NUCLEOTIDE SEQUENCE</scope>
    <source>
        <strain evidence="11">KB-2021</strain>
        <tissue evidence="11">Leaf</tissue>
    </source>
</reference>
<keyword evidence="2" id="KW-0611">Plant defense</keyword>
<name>A0AAE1RBY4_9SOLA</name>
<dbReference type="GO" id="GO:0005634">
    <property type="term" value="C:nucleus"/>
    <property type="evidence" value="ECO:0007669"/>
    <property type="project" value="UniProtKB-SubCell"/>
</dbReference>
<keyword evidence="7" id="KW-0539">Nucleus</keyword>
<dbReference type="SMART" id="SM00380">
    <property type="entry name" value="AP2"/>
    <property type="match status" value="1"/>
</dbReference>
<evidence type="ECO:0000256" key="5">
    <source>
        <dbReference type="ARBA" id="ARBA00023159"/>
    </source>
</evidence>
<dbReference type="GO" id="GO:0003700">
    <property type="term" value="F:DNA-binding transcription factor activity"/>
    <property type="evidence" value="ECO:0007669"/>
    <property type="project" value="InterPro"/>
</dbReference>
<dbReference type="SUPFAM" id="SSF54171">
    <property type="entry name" value="DNA-binding domain"/>
    <property type="match status" value="1"/>
</dbReference>
<dbReference type="Pfam" id="PF00847">
    <property type="entry name" value="AP2"/>
    <property type="match status" value="1"/>
</dbReference>
<evidence type="ECO:0000256" key="6">
    <source>
        <dbReference type="ARBA" id="ARBA00023163"/>
    </source>
</evidence>
<dbReference type="FunFam" id="3.30.730.10:FF:000001">
    <property type="entry name" value="Ethylene-responsive transcription factor 2"/>
    <property type="match status" value="1"/>
</dbReference>
<feature type="region of interest" description="Disordered" evidence="9">
    <location>
        <begin position="1"/>
        <end position="49"/>
    </location>
</feature>
<dbReference type="PROSITE" id="PS51032">
    <property type="entry name" value="AP2_ERF"/>
    <property type="match status" value="1"/>
</dbReference>